<reference evidence="4" key="1">
    <citation type="submission" date="2023-11" db="EMBL/GenBank/DDBJ databases">
        <authorList>
            <person name="De Vega J J."/>
            <person name="De Vega J J."/>
        </authorList>
    </citation>
    <scope>NUCLEOTIDE SEQUENCE</scope>
</reference>
<dbReference type="PANTHER" id="PTHR10366:SF562">
    <property type="entry name" value="ALDEHYDE REDUCTASE II (AFU_ORTHOLOGUE AFUA_1G11360)"/>
    <property type="match status" value="1"/>
</dbReference>
<organism evidence="4 5">
    <name type="scientific">Mycena citricolor</name>
    <dbReference type="NCBI Taxonomy" id="2018698"/>
    <lineage>
        <taxon>Eukaryota</taxon>
        <taxon>Fungi</taxon>
        <taxon>Dikarya</taxon>
        <taxon>Basidiomycota</taxon>
        <taxon>Agaricomycotina</taxon>
        <taxon>Agaricomycetes</taxon>
        <taxon>Agaricomycetidae</taxon>
        <taxon>Agaricales</taxon>
        <taxon>Marasmiineae</taxon>
        <taxon>Mycenaceae</taxon>
        <taxon>Mycena</taxon>
    </lineage>
</organism>
<evidence type="ECO:0000313" key="4">
    <source>
        <dbReference type="EMBL" id="CAK5268012.1"/>
    </source>
</evidence>
<accession>A0AAD2H2W8</accession>
<evidence type="ECO:0000259" key="3">
    <source>
        <dbReference type="Pfam" id="PF01370"/>
    </source>
</evidence>
<dbReference type="AlphaFoldDB" id="A0AAD2H2W8"/>
<dbReference type="Gene3D" id="3.40.50.720">
    <property type="entry name" value="NAD(P)-binding Rossmann-like Domain"/>
    <property type="match status" value="1"/>
</dbReference>
<evidence type="ECO:0000256" key="1">
    <source>
        <dbReference type="ARBA" id="ARBA00023002"/>
    </source>
</evidence>
<comment type="similarity">
    <text evidence="2">Belongs to the NAD(P)-dependent epimerase/dehydratase family. Dihydroflavonol-4-reductase subfamily.</text>
</comment>
<dbReference type="InterPro" id="IPR036291">
    <property type="entry name" value="NAD(P)-bd_dom_sf"/>
</dbReference>
<protein>
    <recommendedName>
        <fullName evidence="3">NAD-dependent epimerase/dehydratase domain-containing protein</fullName>
    </recommendedName>
</protein>
<keyword evidence="1" id="KW-0560">Oxidoreductase</keyword>
<feature type="domain" description="NAD-dependent epimerase/dehydratase" evidence="3">
    <location>
        <begin position="54"/>
        <end position="295"/>
    </location>
</feature>
<dbReference type="InterPro" id="IPR001509">
    <property type="entry name" value="Epimerase_deHydtase"/>
</dbReference>
<dbReference type="Pfam" id="PF01370">
    <property type="entry name" value="Epimerase"/>
    <property type="match status" value="1"/>
</dbReference>
<proteinExistence type="inferred from homology"/>
<gene>
    <name evidence="4" type="ORF">MYCIT1_LOCUS11000</name>
</gene>
<name>A0AAD2H2W8_9AGAR</name>
<evidence type="ECO:0000256" key="2">
    <source>
        <dbReference type="ARBA" id="ARBA00023445"/>
    </source>
</evidence>
<dbReference type="GO" id="GO:0016616">
    <property type="term" value="F:oxidoreductase activity, acting on the CH-OH group of donors, NAD or NADP as acceptor"/>
    <property type="evidence" value="ECO:0007669"/>
    <property type="project" value="TreeGrafter"/>
</dbReference>
<dbReference type="SUPFAM" id="SSF51735">
    <property type="entry name" value="NAD(P)-binding Rossmann-fold domains"/>
    <property type="match status" value="1"/>
</dbReference>
<dbReference type="EMBL" id="CAVNYO010000136">
    <property type="protein sequence ID" value="CAK5268012.1"/>
    <property type="molecule type" value="Genomic_DNA"/>
</dbReference>
<dbReference type="InterPro" id="IPR050425">
    <property type="entry name" value="NAD(P)_dehydrat-like"/>
</dbReference>
<keyword evidence="5" id="KW-1185">Reference proteome</keyword>
<sequence>MWLGPGLRARCGRLVTKLGRSSGGYNSWTRTRKILSTSIILPQRTHYTMPDKLIFVTGASGFLGSHVVLQLLEKGYRVRAAARGVKVDLLRERYASHASQFEAVAIQDLVHDTFPAALAGVDALVHLASPLAGREAPAQILQTAEEGTMNVVRQAEKAGIKRIVVTCSIASVLNPENKLTDKDWNPVTRELALASDAPPLLTYSASKKFAELALWDWAEKHPEVDVTTLNPTFFFGPFTPEFRIPEPDTAMLSTNDYVYQFIQPRGQLMSPMSYFVDVRDVAKAHVQALVSPPSSEVGRKRILLSSPHGKTWAQILEYIAENRPALKDRLMTVPPTPSTKGAMPMDWERVEQVLGMKVGDFHTLDETVLGAIDALLELEDRWRAAGYEYSASSGWGPRV</sequence>
<dbReference type="Proteomes" id="UP001295794">
    <property type="component" value="Unassembled WGS sequence"/>
</dbReference>
<dbReference type="PANTHER" id="PTHR10366">
    <property type="entry name" value="NAD DEPENDENT EPIMERASE/DEHYDRATASE"/>
    <property type="match status" value="1"/>
</dbReference>
<evidence type="ECO:0000313" key="5">
    <source>
        <dbReference type="Proteomes" id="UP001295794"/>
    </source>
</evidence>
<comment type="caution">
    <text evidence="4">The sequence shown here is derived from an EMBL/GenBank/DDBJ whole genome shotgun (WGS) entry which is preliminary data.</text>
</comment>